<evidence type="ECO:0008006" key="5">
    <source>
        <dbReference type="Google" id="ProtNLM"/>
    </source>
</evidence>
<organism evidence="3 4">
    <name type="scientific">Didymella pomorum</name>
    <dbReference type="NCBI Taxonomy" id="749634"/>
    <lineage>
        <taxon>Eukaryota</taxon>
        <taxon>Fungi</taxon>
        <taxon>Dikarya</taxon>
        <taxon>Ascomycota</taxon>
        <taxon>Pezizomycotina</taxon>
        <taxon>Dothideomycetes</taxon>
        <taxon>Pleosporomycetidae</taxon>
        <taxon>Pleosporales</taxon>
        <taxon>Pleosporineae</taxon>
        <taxon>Didymellaceae</taxon>
        <taxon>Didymella</taxon>
    </lineage>
</organism>
<evidence type="ECO:0000256" key="1">
    <source>
        <dbReference type="SAM" id="MobiDB-lite"/>
    </source>
</evidence>
<feature type="region of interest" description="Disordered" evidence="1">
    <location>
        <begin position="408"/>
        <end position="444"/>
    </location>
</feature>
<sequence>MKVTLILALAGIGAAAPAAISKFASTIPPTHLAEAAAKTAPVVKPTDSPCIHPCLYDEPLVSATWLCEEWELICRNKHDHRAEFDDTDSSDDEAAAATPMATTIRTLPVLPCTSWGLFCHMRWDRRAELDDTNSSDDEASLPCKPPLWTFCLRAEFDDTDSSDDGAEAFAVLVATATETCSLVAPSATGLNEDLESFEISPAYSRLVEEQSDIPYPYELVIENRNETAIHQAIQTFRSEVPDGDYNAYDTNECAQTCNEHLTCDAFAIYVERDSSWTDCSAPEAIEVAKCDIFNTALTQPYLRKEAEQNNIQGQTITRAIRAYNDYKIQKTATATAVRTTTVQSQVVAYSTATITTTSPVISTMHHTMASSSSIITRTAPASTFTRTMPTTIVTETYIDMAPTVTLTETSTKPTATVTTRPTPEPEADSSDGDSEDESILWNSE</sequence>
<accession>A0A9W9DBN3</accession>
<gene>
    <name evidence="3" type="ORF">N0V91_002200</name>
</gene>
<feature type="signal peptide" evidence="2">
    <location>
        <begin position="1"/>
        <end position="15"/>
    </location>
</feature>
<name>A0A9W9DBN3_9PLEO</name>
<dbReference type="AlphaFoldDB" id="A0A9W9DBN3"/>
<dbReference type="EMBL" id="JAPEVA010000009">
    <property type="protein sequence ID" value="KAJ4410190.1"/>
    <property type="molecule type" value="Genomic_DNA"/>
</dbReference>
<feature type="compositionally biased region" description="Low complexity" evidence="1">
    <location>
        <begin position="408"/>
        <end position="421"/>
    </location>
</feature>
<evidence type="ECO:0000313" key="3">
    <source>
        <dbReference type="EMBL" id="KAJ4410190.1"/>
    </source>
</evidence>
<keyword evidence="2" id="KW-0732">Signal</keyword>
<evidence type="ECO:0000313" key="4">
    <source>
        <dbReference type="Proteomes" id="UP001140510"/>
    </source>
</evidence>
<protein>
    <recommendedName>
        <fullName evidence="5">Apple domain-containing protein</fullName>
    </recommendedName>
</protein>
<reference evidence="3" key="1">
    <citation type="submission" date="2022-10" db="EMBL/GenBank/DDBJ databases">
        <title>Tapping the CABI collections for fungal endophytes: first genome assemblies for Collariella, Neodidymelliopsis, Ascochyta clinopodiicola, Didymella pomorum, Didymosphaeria variabile, Neocosmospora piperis and Neocucurbitaria cava.</title>
        <authorList>
            <person name="Hill R."/>
        </authorList>
    </citation>
    <scope>NUCLEOTIDE SEQUENCE</scope>
    <source>
        <strain evidence="3">IMI 355091</strain>
    </source>
</reference>
<feature type="chain" id="PRO_5040833738" description="Apple domain-containing protein" evidence="2">
    <location>
        <begin position="16"/>
        <end position="444"/>
    </location>
</feature>
<dbReference type="OrthoDB" id="3797296at2759"/>
<feature type="compositionally biased region" description="Acidic residues" evidence="1">
    <location>
        <begin position="425"/>
        <end position="438"/>
    </location>
</feature>
<keyword evidence="4" id="KW-1185">Reference proteome</keyword>
<proteinExistence type="predicted"/>
<evidence type="ECO:0000256" key="2">
    <source>
        <dbReference type="SAM" id="SignalP"/>
    </source>
</evidence>
<dbReference type="Proteomes" id="UP001140510">
    <property type="component" value="Unassembled WGS sequence"/>
</dbReference>
<comment type="caution">
    <text evidence="3">The sequence shown here is derived from an EMBL/GenBank/DDBJ whole genome shotgun (WGS) entry which is preliminary data.</text>
</comment>